<dbReference type="AlphaFoldDB" id="A0A1M6R319"/>
<protein>
    <submittedName>
        <fullName evidence="1">Uncharacterized protein</fullName>
    </submittedName>
</protein>
<evidence type="ECO:0000313" key="2">
    <source>
        <dbReference type="Proteomes" id="UP000184497"/>
    </source>
</evidence>
<gene>
    <name evidence="1" type="ORF">SAMN05216369_1280</name>
</gene>
<keyword evidence="2" id="KW-1185">Reference proteome</keyword>
<sequence length="166" mass="18241">MEVAMAVLSVVGTLASFYGAWIAWNQAGISKSAANLAGRIKEQLINHRRTSELSELQVYIDSTKRTFLKYGSAKPSSLTGTNHNTDAEVALEFIHKLKSLRDYFSAPDGNAADDAFDEINIDLGRLKSARSSKDISDIGESILNKVVMFSPILKKELTEQKESSVE</sequence>
<dbReference type="EMBL" id="FRAQ01000001">
    <property type="protein sequence ID" value="SHK26816.1"/>
    <property type="molecule type" value="Genomic_DNA"/>
</dbReference>
<dbReference type="RefSeq" id="WP_072796349.1">
    <property type="nucleotide sequence ID" value="NZ_FRAQ01000001.1"/>
</dbReference>
<accession>A0A1M6R319</accession>
<organism evidence="1 2">
    <name type="scientific">Marinobacter antarcticus</name>
    <dbReference type="NCBI Taxonomy" id="564117"/>
    <lineage>
        <taxon>Bacteria</taxon>
        <taxon>Pseudomonadati</taxon>
        <taxon>Pseudomonadota</taxon>
        <taxon>Gammaproteobacteria</taxon>
        <taxon>Pseudomonadales</taxon>
        <taxon>Marinobacteraceae</taxon>
        <taxon>Marinobacter</taxon>
    </lineage>
</organism>
<dbReference type="STRING" id="564117.SAMN05216369_1280"/>
<reference evidence="2" key="1">
    <citation type="submission" date="2016-11" db="EMBL/GenBank/DDBJ databases">
        <authorList>
            <person name="Varghese N."/>
            <person name="Submissions S."/>
        </authorList>
    </citation>
    <scope>NUCLEOTIDE SEQUENCE [LARGE SCALE GENOMIC DNA]</scope>
    <source>
        <strain evidence="2">CGMCC 1.10835</strain>
    </source>
</reference>
<dbReference type="Proteomes" id="UP000184497">
    <property type="component" value="Unassembled WGS sequence"/>
</dbReference>
<dbReference type="OrthoDB" id="9825666at2"/>
<evidence type="ECO:0000313" key="1">
    <source>
        <dbReference type="EMBL" id="SHK26816.1"/>
    </source>
</evidence>
<proteinExistence type="predicted"/>
<name>A0A1M6R319_9GAMM</name>